<evidence type="ECO:0000313" key="2">
    <source>
        <dbReference type="EMBL" id="GAA2960679.1"/>
    </source>
</evidence>
<evidence type="ECO:0000256" key="1">
    <source>
        <dbReference type="SAM" id="MobiDB-lite"/>
    </source>
</evidence>
<gene>
    <name evidence="2" type="ORF">GCM10010446_52740</name>
</gene>
<proteinExistence type="predicted"/>
<sequence length="73" mass="7827">MSRATGTEPDWAAEIAASLASTHASEPSVVTMYSFSSRYCTDSAEPLPVPSFHSRVPSASKQYTDEDESPAKT</sequence>
<reference evidence="3" key="1">
    <citation type="journal article" date="2019" name="Int. J. Syst. Evol. Microbiol.">
        <title>The Global Catalogue of Microorganisms (GCM) 10K type strain sequencing project: providing services to taxonomists for standard genome sequencing and annotation.</title>
        <authorList>
            <consortium name="The Broad Institute Genomics Platform"/>
            <consortium name="The Broad Institute Genome Sequencing Center for Infectious Disease"/>
            <person name="Wu L."/>
            <person name="Ma J."/>
        </authorList>
    </citation>
    <scope>NUCLEOTIDE SEQUENCE [LARGE SCALE GENOMIC DNA]</scope>
    <source>
        <strain evidence="3">JCM 9088</strain>
    </source>
</reference>
<dbReference type="EMBL" id="BAAAUD010000051">
    <property type="protein sequence ID" value="GAA2960679.1"/>
    <property type="molecule type" value="Genomic_DNA"/>
</dbReference>
<organism evidence="2 3">
    <name type="scientific">Streptomyces enissocaesilis</name>
    <dbReference type="NCBI Taxonomy" id="332589"/>
    <lineage>
        <taxon>Bacteria</taxon>
        <taxon>Bacillati</taxon>
        <taxon>Actinomycetota</taxon>
        <taxon>Actinomycetes</taxon>
        <taxon>Kitasatosporales</taxon>
        <taxon>Streptomycetaceae</taxon>
        <taxon>Streptomyces</taxon>
        <taxon>Streptomyces rochei group</taxon>
    </lineage>
</organism>
<accession>A0ABP6K423</accession>
<dbReference type="Proteomes" id="UP001500403">
    <property type="component" value="Unassembled WGS sequence"/>
</dbReference>
<keyword evidence="3" id="KW-1185">Reference proteome</keyword>
<protein>
    <submittedName>
        <fullName evidence="2">Uncharacterized protein</fullName>
    </submittedName>
</protein>
<evidence type="ECO:0000313" key="3">
    <source>
        <dbReference type="Proteomes" id="UP001500403"/>
    </source>
</evidence>
<name>A0ABP6K423_9ACTN</name>
<comment type="caution">
    <text evidence="2">The sequence shown here is derived from an EMBL/GenBank/DDBJ whole genome shotgun (WGS) entry which is preliminary data.</text>
</comment>
<feature type="region of interest" description="Disordered" evidence="1">
    <location>
        <begin position="45"/>
        <end position="73"/>
    </location>
</feature>